<feature type="compositionally biased region" description="Basic residues" evidence="1">
    <location>
        <begin position="111"/>
        <end position="120"/>
    </location>
</feature>
<dbReference type="AlphaFoldDB" id="A0ABD3FIR4"/>
<gene>
    <name evidence="2" type="ORF">V7S43_010042</name>
</gene>
<organism evidence="2 3">
    <name type="scientific">Phytophthora oleae</name>
    <dbReference type="NCBI Taxonomy" id="2107226"/>
    <lineage>
        <taxon>Eukaryota</taxon>
        <taxon>Sar</taxon>
        <taxon>Stramenopiles</taxon>
        <taxon>Oomycota</taxon>
        <taxon>Peronosporomycetes</taxon>
        <taxon>Peronosporales</taxon>
        <taxon>Peronosporaceae</taxon>
        <taxon>Phytophthora</taxon>
    </lineage>
</organism>
<evidence type="ECO:0000313" key="3">
    <source>
        <dbReference type="Proteomes" id="UP001632037"/>
    </source>
</evidence>
<evidence type="ECO:0000313" key="2">
    <source>
        <dbReference type="EMBL" id="KAL3664864.1"/>
    </source>
</evidence>
<evidence type="ECO:0000256" key="1">
    <source>
        <dbReference type="SAM" id="MobiDB-lite"/>
    </source>
</evidence>
<dbReference type="Proteomes" id="UP001632037">
    <property type="component" value="Unassembled WGS sequence"/>
</dbReference>
<keyword evidence="3" id="KW-1185">Reference proteome</keyword>
<feature type="compositionally biased region" description="Basic and acidic residues" evidence="1">
    <location>
        <begin position="91"/>
        <end position="110"/>
    </location>
</feature>
<name>A0ABD3FIR4_9STRA</name>
<dbReference type="EMBL" id="JBIMZQ010000022">
    <property type="protein sequence ID" value="KAL3664864.1"/>
    <property type="molecule type" value="Genomic_DNA"/>
</dbReference>
<proteinExistence type="predicted"/>
<sequence length="120" mass="13977">MQRGGHSARALQQRLRTLMKTWGADIRASLRASSRQYGDHAVVPPRWCGSCEQVLPHHRDNNGQLQSRLDNNDVQAQLLQRDHHLQMLGLRRDNNVHPQDFRRPSNVDRRGHQHVQLHSF</sequence>
<reference evidence="2 3" key="1">
    <citation type="submission" date="2024-09" db="EMBL/GenBank/DDBJ databases">
        <title>Genome sequencing and assembly of Phytophthora oleae, isolate VK10A, causative agent of rot of olive drupes.</title>
        <authorList>
            <person name="Conti Taguali S."/>
            <person name="Riolo M."/>
            <person name="La Spada F."/>
            <person name="Cacciola S.O."/>
            <person name="Dionisio G."/>
        </authorList>
    </citation>
    <scope>NUCLEOTIDE SEQUENCE [LARGE SCALE GENOMIC DNA]</scope>
    <source>
        <strain evidence="2 3">VK10A</strain>
    </source>
</reference>
<comment type="caution">
    <text evidence="2">The sequence shown here is derived from an EMBL/GenBank/DDBJ whole genome shotgun (WGS) entry which is preliminary data.</text>
</comment>
<protein>
    <submittedName>
        <fullName evidence="2">Uncharacterized protein</fullName>
    </submittedName>
</protein>
<accession>A0ABD3FIR4</accession>
<feature type="region of interest" description="Disordered" evidence="1">
    <location>
        <begin position="91"/>
        <end position="120"/>
    </location>
</feature>